<dbReference type="InterPro" id="IPR027474">
    <property type="entry name" value="L-asparaginase_N"/>
</dbReference>
<feature type="domain" description="L-asparaginase N-terminal" evidence="1">
    <location>
        <begin position="2"/>
        <end position="147"/>
    </location>
</feature>
<reference evidence="2 3" key="1">
    <citation type="journal article" date="2019" name="PLoS Biol.">
        <title>Sex chromosomes control vertical transmission of feminizing Wolbachia symbionts in an isopod.</title>
        <authorList>
            <person name="Becking T."/>
            <person name="Chebbi M.A."/>
            <person name="Giraud I."/>
            <person name="Moumen B."/>
            <person name="Laverre T."/>
            <person name="Caubet Y."/>
            <person name="Peccoud J."/>
            <person name="Gilbert C."/>
            <person name="Cordaux R."/>
        </authorList>
    </citation>
    <scope>NUCLEOTIDE SEQUENCE [LARGE SCALE GENOMIC DNA]</scope>
    <source>
        <strain evidence="2">ANa2</strain>
        <tissue evidence="2">Whole body excluding digestive tract and cuticle</tissue>
    </source>
</reference>
<dbReference type="InterPro" id="IPR036152">
    <property type="entry name" value="Asp/glu_Ase-like_sf"/>
</dbReference>
<evidence type="ECO:0000313" key="3">
    <source>
        <dbReference type="Proteomes" id="UP000326759"/>
    </source>
</evidence>
<dbReference type="Proteomes" id="UP000326759">
    <property type="component" value="Unassembled WGS sequence"/>
</dbReference>
<comment type="caution">
    <text evidence="2">The sequence shown here is derived from an EMBL/GenBank/DDBJ whole genome shotgun (WGS) entry which is preliminary data.</text>
</comment>
<evidence type="ECO:0000259" key="1">
    <source>
        <dbReference type="Pfam" id="PF00710"/>
    </source>
</evidence>
<sequence>MGGTIDKDFSKHSMCNLEMDISEPAARRILSKIRPFRSILVRMETVSREKGSECSQESCYALTQAILNSSHRRILVTQEVECITRTAAIVAEALKDSGKKDRAVVFTGSSTPERFRDSDADLNVGVALGFLQSKVSGVWISLGGLVLPWDRSYRQKDGHFVLRRKSGPIAV</sequence>
<accession>A0A5N5T548</accession>
<gene>
    <name evidence="2" type="ORF">Anas_06967</name>
</gene>
<protein>
    <recommendedName>
        <fullName evidence="1">L-asparaginase N-terminal domain-containing protein</fullName>
    </recommendedName>
</protein>
<dbReference type="Pfam" id="PF00710">
    <property type="entry name" value="Asparaginase"/>
    <property type="match status" value="1"/>
</dbReference>
<organism evidence="2 3">
    <name type="scientific">Armadillidium nasatum</name>
    <dbReference type="NCBI Taxonomy" id="96803"/>
    <lineage>
        <taxon>Eukaryota</taxon>
        <taxon>Metazoa</taxon>
        <taxon>Ecdysozoa</taxon>
        <taxon>Arthropoda</taxon>
        <taxon>Crustacea</taxon>
        <taxon>Multicrustacea</taxon>
        <taxon>Malacostraca</taxon>
        <taxon>Eumalacostraca</taxon>
        <taxon>Peracarida</taxon>
        <taxon>Isopoda</taxon>
        <taxon>Oniscidea</taxon>
        <taxon>Crinocheta</taxon>
        <taxon>Armadillidiidae</taxon>
        <taxon>Armadillidium</taxon>
    </lineage>
</organism>
<dbReference type="OrthoDB" id="542841at2759"/>
<name>A0A5N5T548_9CRUS</name>
<dbReference type="InterPro" id="IPR037152">
    <property type="entry name" value="L-asparaginase_N_sf"/>
</dbReference>
<proteinExistence type="predicted"/>
<dbReference type="AlphaFoldDB" id="A0A5N5T548"/>
<evidence type="ECO:0000313" key="2">
    <source>
        <dbReference type="EMBL" id="KAB7501656.1"/>
    </source>
</evidence>
<dbReference type="Gene3D" id="3.40.50.1170">
    <property type="entry name" value="L-asparaginase, N-terminal domain"/>
    <property type="match status" value="1"/>
</dbReference>
<dbReference type="EMBL" id="SEYY01009978">
    <property type="protein sequence ID" value="KAB7501656.1"/>
    <property type="molecule type" value="Genomic_DNA"/>
</dbReference>
<dbReference type="SUPFAM" id="SSF53774">
    <property type="entry name" value="Glutaminase/Asparaginase"/>
    <property type="match status" value="1"/>
</dbReference>
<keyword evidence="3" id="KW-1185">Reference proteome</keyword>